<feature type="region of interest" description="Disordered" evidence="1">
    <location>
        <begin position="384"/>
        <end position="440"/>
    </location>
</feature>
<feature type="compositionally biased region" description="Basic and acidic residues" evidence="1">
    <location>
        <begin position="404"/>
        <end position="436"/>
    </location>
</feature>
<gene>
    <name evidence="3" type="ORF">CTheo_6116</name>
</gene>
<keyword evidence="2" id="KW-0812">Transmembrane</keyword>
<dbReference type="AlphaFoldDB" id="A0A5N5QFZ3"/>
<dbReference type="OrthoDB" id="3193253at2759"/>
<sequence length="498" mass="55562">MTAITNISPDQLAHTIREASQITAAKYYLVASITMMAYDMDRGLTAGVFAVRVHLEEEENDCRSHYPTSPRLIINPDYIITTTSYFDPAWTFPVSSSSQSTKFWLMLPFADVSLIFHVSGSISVPDAAPLTSCVRFVKFEGATTCASYAITNLIMTLRVHALWQNKWVLGYLLSLCVIQVAMWGYVLNNSEPVAYPSIDVIFHGCILTGKPSFVWLIACTSVKADAIQVFALVLTKTLRYSRETHSPLIKTLRNDGTAYFIVIFTVNVAWLVMTFRAAEPLKNINEHFSHLVSVVLMSRLTIHLRSEGDRHRAKGWQPFPPVPSARSRQHSNSFSGPDQTTSVSTYAGQRWARSEKGKNKSLDISPPESLAAILGASGSMVLDSDKDLEKSGESSRLWRKGSSVRKDTLAPPEEQQRERTPSWMDRIRSGSRRDPDIPMAEAYLRPPFPQTMASWDTAREAGPSPIEAAALSIRRSEEGYAFSMPDRPPVARLADEYI</sequence>
<comment type="caution">
    <text evidence="3">The sequence shown here is derived from an EMBL/GenBank/DDBJ whole genome shotgun (WGS) entry which is preliminary data.</text>
</comment>
<evidence type="ECO:0000256" key="2">
    <source>
        <dbReference type="SAM" id="Phobius"/>
    </source>
</evidence>
<evidence type="ECO:0000313" key="4">
    <source>
        <dbReference type="Proteomes" id="UP000383932"/>
    </source>
</evidence>
<protein>
    <recommendedName>
        <fullName evidence="5">Transmembrane protein</fullName>
    </recommendedName>
</protein>
<proteinExistence type="predicted"/>
<evidence type="ECO:0000313" key="3">
    <source>
        <dbReference type="EMBL" id="KAB5590453.1"/>
    </source>
</evidence>
<feature type="transmembrane region" description="Helical" evidence="2">
    <location>
        <begin position="213"/>
        <end position="235"/>
    </location>
</feature>
<feature type="compositionally biased region" description="Polar residues" evidence="1">
    <location>
        <begin position="330"/>
        <end position="347"/>
    </location>
</feature>
<accession>A0A5N5QFZ3</accession>
<keyword evidence="2" id="KW-0472">Membrane</keyword>
<feature type="transmembrane region" description="Helical" evidence="2">
    <location>
        <begin position="167"/>
        <end position="186"/>
    </location>
</feature>
<feature type="transmembrane region" description="Helical" evidence="2">
    <location>
        <begin position="256"/>
        <end position="275"/>
    </location>
</feature>
<dbReference type="EMBL" id="SSOP01000169">
    <property type="protein sequence ID" value="KAB5590453.1"/>
    <property type="molecule type" value="Genomic_DNA"/>
</dbReference>
<evidence type="ECO:0008006" key="5">
    <source>
        <dbReference type="Google" id="ProtNLM"/>
    </source>
</evidence>
<reference evidence="3 4" key="1">
    <citation type="journal article" date="2019" name="Fungal Biol. Biotechnol.">
        <title>Draft genome sequence of fastidious pathogen Ceratobasidium theobromae, which causes vascular-streak dieback in Theobroma cacao.</title>
        <authorList>
            <person name="Ali S.S."/>
            <person name="Asman A."/>
            <person name="Shao J."/>
            <person name="Firmansyah A.P."/>
            <person name="Susilo A.W."/>
            <person name="Rosmana A."/>
            <person name="McMahon P."/>
            <person name="Junaid M."/>
            <person name="Guest D."/>
            <person name="Kheng T.Y."/>
            <person name="Meinhardt L.W."/>
            <person name="Bailey B.A."/>
        </authorList>
    </citation>
    <scope>NUCLEOTIDE SEQUENCE [LARGE SCALE GENOMIC DNA]</scope>
    <source>
        <strain evidence="3 4">CT2</strain>
    </source>
</reference>
<evidence type="ECO:0000256" key="1">
    <source>
        <dbReference type="SAM" id="MobiDB-lite"/>
    </source>
</evidence>
<keyword evidence="4" id="KW-1185">Reference proteome</keyword>
<organism evidence="3 4">
    <name type="scientific">Ceratobasidium theobromae</name>
    <dbReference type="NCBI Taxonomy" id="1582974"/>
    <lineage>
        <taxon>Eukaryota</taxon>
        <taxon>Fungi</taxon>
        <taxon>Dikarya</taxon>
        <taxon>Basidiomycota</taxon>
        <taxon>Agaricomycotina</taxon>
        <taxon>Agaricomycetes</taxon>
        <taxon>Cantharellales</taxon>
        <taxon>Ceratobasidiaceae</taxon>
        <taxon>Ceratobasidium</taxon>
    </lineage>
</organism>
<feature type="compositionally biased region" description="Basic and acidic residues" evidence="1">
    <location>
        <begin position="384"/>
        <end position="393"/>
    </location>
</feature>
<dbReference type="Proteomes" id="UP000383932">
    <property type="component" value="Unassembled WGS sequence"/>
</dbReference>
<name>A0A5N5QFZ3_9AGAM</name>
<keyword evidence="2" id="KW-1133">Transmembrane helix</keyword>
<feature type="region of interest" description="Disordered" evidence="1">
    <location>
        <begin position="311"/>
        <end position="365"/>
    </location>
</feature>
<feature type="compositionally biased region" description="Basic and acidic residues" evidence="1">
    <location>
        <begin position="352"/>
        <end position="361"/>
    </location>
</feature>